<sequence length="1524" mass="168875">MDSFTSMAVSLPRWTGLQVRVMLRVNGDPAGGDSNTFFSVDPRKKQVTLVEPAAGGVGDLSAPEDRRVGVAAPKMFAFDAIFNQDDSQVGTEPSTFYWIVIIGLLVLDDSQPEVCSSALTDVIHAVINGTDGVLFCFGHARLVPLKSGVFQRTLVSLKRVSIRTFKVFISLEKEQGIGLLDEESQNTSSHVDWIHQITRDRHLKPGAITALAIGPAEDGESHVRRKTKAELKLGHVMSYQPIPSLVLSVLCNICSASAHAPTKRDTSRQLRKTATMVGSPESLGVIPCAISWLFRGISEQKQKTGARFSVRVSALEISSSSATSHQLRDLLTGLDNDTDESPGVYLRDDPLFGTQLQNHSELRAPSAEKAAFYLDAAVAARGGNTGREEVKDGHFLYTLHVYQYSMAGKGGVAGGRSRLHLMDLGSCEKGKAGGGIPLSGLGNVLLAIFNGQKHLPYREHKITQVLKECLSSLTCHAAMIAHVSPQAQHYTDTLATIQLASRIHRMRRRKIKFAGTSTGSGGSSGEESRLQTKENGHSTGSSDVDPSSSEQSADTVIYVGRSDEATDGEHPPVYIPSLNSGDNRCAMGKALRGSGVEHKSSLLSSPAKQVHRLPNGNIVSDKGSPSHRNSNMKSSTHQTCPSSNKPPLPAHSISKSSPVRTCKNVPHKTSSSEQTTSSNAHCSKIPVPHGTSNGPVASSSDEQWIDGPRISKSKVAEARSVLKDGGHKKKETWVDGPMQGSKISAGHNAGYGYMDSHKKTMIKKWVENQTSQIQRHSGTRQDPRPPVTGAPQATYKELTSFKTSDEETLNPQTDKEPNSDLLRTTSEVVSNSVSEIKMEARDSETTFMEVKEETDPIRDLTKEDVLDLESNIDKQRVNDQVRGECEGSHGKLLENENKDDGQVPLKQTQPFNKEISIDVSMDSFDVRLRISEDSRQPISQKIDNNSNMKDLDVRNEENDNEQDEEEADENYVDDEEEIDYLDDMEIIEVEEPSEPVPMQDCCLQVTEEDIALCMAQMENPLSEVGHESAENHPLRILSQENLTVVSTFTDSMSVATDMDRTLPRRQFSHSSLPDHPLHTPRPYSLHELQEHYNNLWLLDGNSTDCETKRRHNGMVDYQDLNSSRSKFDQLSRLHELYKTKLARVNSTRFLDPIQQLKYHRPSRCQSLSLNDMLYGDDCDTHDKTDLNYSGCNGGSSIYSEPAYVFKQQVQSETKICDNCKNNLKPNGTTTNMWHQPFLTGSRDHIFGQTKGIHTSYCGRNGHRFCTRLSNNISSLRHPDGASNPDLKEETKRVPGNGASTSDHEGDLKDRRRRESCEEVRTVTGKENDDEEDDEPPPTLPPPLAAQVASRLHARLFSRSSAHLKPSCLEGYDSTDSSSPRPTKSRQSFPGKLGLQRSAQCQSSGYESFLRGQTDSSRVPVLQYCREDVERLERRWSEARGGRIKELKDTQQQLKKELAATKRRLLIPSSRWSFELHVEASMDPRNPGFLEALERETQILRKRVEACKSRVLIVTCFDTLVNSHQ</sequence>
<keyword evidence="4" id="KW-0206">Cytoskeleton</keyword>
<dbReference type="GO" id="GO:0005524">
    <property type="term" value="F:ATP binding"/>
    <property type="evidence" value="ECO:0007669"/>
    <property type="project" value="UniProtKB-KW"/>
</dbReference>
<dbReference type="Pfam" id="PF00225">
    <property type="entry name" value="Kinesin"/>
    <property type="match status" value="1"/>
</dbReference>
<feature type="region of interest" description="Disordered" evidence="6">
    <location>
        <begin position="513"/>
        <end position="582"/>
    </location>
</feature>
<dbReference type="GO" id="GO:0003777">
    <property type="term" value="F:microtubule motor activity"/>
    <property type="evidence" value="ECO:0007669"/>
    <property type="project" value="InterPro"/>
</dbReference>
<dbReference type="GO" id="GO:0015630">
    <property type="term" value="C:microtubule cytoskeleton"/>
    <property type="evidence" value="ECO:0007669"/>
    <property type="project" value="UniProtKB-ARBA"/>
</dbReference>
<dbReference type="GO" id="GO:0007018">
    <property type="term" value="P:microtubule-based movement"/>
    <property type="evidence" value="ECO:0007669"/>
    <property type="project" value="InterPro"/>
</dbReference>
<feature type="compositionally biased region" description="Acidic residues" evidence="6">
    <location>
        <begin position="958"/>
        <end position="971"/>
    </location>
</feature>
<dbReference type="GO" id="GO:0008017">
    <property type="term" value="F:microtubule binding"/>
    <property type="evidence" value="ECO:0007669"/>
    <property type="project" value="InterPro"/>
</dbReference>
<dbReference type="SUPFAM" id="SSF52540">
    <property type="entry name" value="P-loop containing nucleoside triphosphate hydrolases"/>
    <property type="match status" value="1"/>
</dbReference>
<protein>
    <recommendedName>
        <fullName evidence="7">Kinesin motor domain-containing protein</fullName>
    </recommendedName>
</protein>
<comment type="subcellular location">
    <subcellularLocation>
        <location evidence="1">Cytoplasm</location>
        <location evidence="1">Cytoskeleton</location>
    </subcellularLocation>
</comment>
<dbReference type="Gene3D" id="3.40.850.10">
    <property type="entry name" value="Kinesin motor domain"/>
    <property type="match status" value="1"/>
</dbReference>
<dbReference type="PROSITE" id="PS50067">
    <property type="entry name" value="KINESIN_MOTOR_2"/>
    <property type="match status" value="1"/>
</dbReference>
<evidence type="ECO:0000256" key="4">
    <source>
        <dbReference type="ARBA" id="ARBA00023212"/>
    </source>
</evidence>
<accession>A0A7R9K4H0</accession>
<evidence type="ECO:0000256" key="1">
    <source>
        <dbReference type="ARBA" id="ARBA00004245"/>
    </source>
</evidence>
<keyword evidence="2" id="KW-0547">Nucleotide-binding</keyword>
<feature type="compositionally biased region" description="Polar residues" evidence="6">
    <location>
        <begin position="667"/>
        <end position="681"/>
    </location>
</feature>
<comment type="similarity">
    <text evidence="5">Belongs to the TRAFAC class myosin-kinesin ATPase superfamily. Kinesin family.</text>
</comment>
<evidence type="ECO:0000256" key="6">
    <source>
        <dbReference type="SAM" id="MobiDB-lite"/>
    </source>
</evidence>
<organism evidence="8">
    <name type="scientific">Timema genevievae</name>
    <name type="common">Walking stick</name>
    <dbReference type="NCBI Taxonomy" id="629358"/>
    <lineage>
        <taxon>Eukaryota</taxon>
        <taxon>Metazoa</taxon>
        <taxon>Ecdysozoa</taxon>
        <taxon>Arthropoda</taxon>
        <taxon>Hexapoda</taxon>
        <taxon>Insecta</taxon>
        <taxon>Pterygota</taxon>
        <taxon>Neoptera</taxon>
        <taxon>Polyneoptera</taxon>
        <taxon>Phasmatodea</taxon>
        <taxon>Timematodea</taxon>
        <taxon>Timematoidea</taxon>
        <taxon>Timematidae</taxon>
        <taxon>Timema</taxon>
    </lineage>
</organism>
<evidence type="ECO:0000256" key="3">
    <source>
        <dbReference type="ARBA" id="ARBA00022840"/>
    </source>
</evidence>
<feature type="compositionally biased region" description="Polar residues" evidence="6">
    <location>
        <begin position="936"/>
        <end position="948"/>
    </location>
</feature>
<keyword evidence="3" id="KW-0067">ATP-binding</keyword>
<dbReference type="InterPro" id="IPR027417">
    <property type="entry name" value="P-loop_NTPase"/>
</dbReference>
<feature type="compositionally biased region" description="Basic and acidic residues" evidence="6">
    <location>
        <begin position="526"/>
        <end position="536"/>
    </location>
</feature>
<evidence type="ECO:0000313" key="8">
    <source>
        <dbReference type="EMBL" id="CAD7603835.1"/>
    </source>
</evidence>
<feature type="compositionally biased region" description="Polar residues" evidence="6">
    <location>
        <begin position="1373"/>
        <end position="1387"/>
    </location>
</feature>
<evidence type="ECO:0000256" key="2">
    <source>
        <dbReference type="ARBA" id="ARBA00022741"/>
    </source>
</evidence>
<feature type="region of interest" description="Disordered" evidence="6">
    <location>
        <begin position="596"/>
        <end position="748"/>
    </location>
</feature>
<feature type="compositionally biased region" description="Polar residues" evidence="6">
    <location>
        <begin position="690"/>
        <end position="702"/>
    </location>
</feature>
<feature type="compositionally biased region" description="Basic and acidic residues" evidence="6">
    <location>
        <begin position="714"/>
        <end position="725"/>
    </location>
</feature>
<dbReference type="SMART" id="SM00129">
    <property type="entry name" value="KISc"/>
    <property type="match status" value="1"/>
</dbReference>
<evidence type="ECO:0000259" key="7">
    <source>
        <dbReference type="PROSITE" id="PS50067"/>
    </source>
</evidence>
<feature type="region of interest" description="Disordered" evidence="6">
    <location>
        <begin position="931"/>
        <end position="971"/>
    </location>
</feature>
<dbReference type="PANTHER" id="PTHR21608">
    <property type="entry name" value="KINESIN-LIKE PROTEIN CG14535"/>
    <property type="match status" value="1"/>
</dbReference>
<feature type="compositionally biased region" description="Polar residues" evidence="6">
    <location>
        <begin position="626"/>
        <end position="643"/>
    </location>
</feature>
<feature type="compositionally biased region" description="Basic and acidic residues" evidence="6">
    <location>
        <begin position="561"/>
        <end position="570"/>
    </location>
</feature>
<feature type="region of interest" description="Disordered" evidence="6">
    <location>
        <begin position="800"/>
        <end position="819"/>
    </location>
</feature>
<keyword evidence="4" id="KW-0963">Cytoplasm</keyword>
<reference evidence="8" key="1">
    <citation type="submission" date="2020-11" db="EMBL/GenBank/DDBJ databases">
        <authorList>
            <person name="Tran Van P."/>
        </authorList>
    </citation>
    <scope>NUCLEOTIDE SEQUENCE</scope>
</reference>
<feature type="compositionally biased region" description="Basic and acidic residues" evidence="6">
    <location>
        <begin position="1301"/>
        <end position="1326"/>
    </location>
</feature>
<proteinExistence type="inferred from homology"/>
<dbReference type="EMBL" id="OE843751">
    <property type="protein sequence ID" value="CAD7603835.1"/>
    <property type="molecule type" value="Genomic_DNA"/>
</dbReference>
<evidence type="ECO:0000256" key="5">
    <source>
        <dbReference type="PROSITE-ProRule" id="PRU00283"/>
    </source>
</evidence>
<dbReference type="InterPro" id="IPR036961">
    <property type="entry name" value="Kinesin_motor_dom_sf"/>
</dbReference>
<dbReference type="InterPro" id="IPR027640">
    <property type="entry name" value="Kinesin-like_fam"/>
</dbReference>
<gene>
    <name evidence="8" type="ORF">TGEB3V08_LOCUS8938</name>
</gene>
<feature type="compositionally biased region" description="Low complexity" evidence="6">
    <location>
        <begin position="538"/>
        <end position="552"/>
    </location>
</feature>
<dbReference type="InterPro" id="IPR001752">
    <property type="entry name" value="Kinesin_motor_dom"/>
</dbReference>
<comment type="caution">
    <text evidence="5">Lacks conserved residue(s) required for the propagation of feature annotation.</text>
</comment>
<feature type="domain" description="Kinesin motor" evidence="7">
    <location>
        <begin position="272"/>
        <end position="506"/>
    </location>
</feature>
<dbReference type="PANTHER" id="PTHR21608:SF7">
    <property type="entry name" value="KINESIN-LIKE PROTEIN CG14535"/>
    <property type="match status" value="1"/>
</dbReference>
<feature type="region of interest" description="Disordered" evidence="6">
    <location>
        <begin position="1272"/>
        <end position="1343"/>
    </location>
</feature>
<feature type="region of interest" description="Disordered" evidence="6">
    <location>
        <begin position="771"/>
        <end position="791"/>
    </location>
</feature>
<feature type="region of interest" description="Disordered" evidence="6">
    <location>
        <begin position="1365"/>
        <end position="1394"/>
    </location>
</feature>
<name>A0A7R9K4H0_TIMGE</name>